<dbReference type="AlphaFoldDB" id="A0A8T2JHJ3"/>
<dbReference type="GO" id="GO:0070202">
    <property type="term" value="P:regulation of establishment of protein localization to chromosome"/>
    <property type="evidence" value="ECO:0007669"/>
    <property type="project" value="TreeGrafter"/>
</dbReference>
<comment type="caution">
    <text evidence="4">The sequence shown here is derived from an EMBL/GenBank/DDBJ whole genome shotgun (WGS) entry which is preliminary data.</text>
</comment>
<dbReference type="GO" id="GO:0000724">
    <property type="term" value="P:double-strand break repair via homologous recombination"/>
    <property type="evidence" value="ECO:0007669"/>
    <property type="project" value="TreeGrafter"/>
</dbReference>
<dbReference type="InterPro" id="IPR028032">
    <property type="entry name" value="DUF4503"/>
</dbReference>
<organism evidence="4 5">
    <name type="scientific">Hymenochirus boettgeri</name>
    <name type="common">Congo dwarf clawed frog</name>
    <dbReference type="NCBI Taxonomy" id="247094"/>
    <lineage>
        <taxon>Eukaryota</taxon>
        <taxon>Metazoa</taxon>
        <taxon>Chordata</taxon>
        <taxon>Craniata</taxon>
        <taxon>Vertebrata</taxon>
        <taxon>Euteleostomi</taxon>
        <taxon>Amphibia</taxon>
        <taxon>Batrachia</taxon>
        <taxon>Anura</taxon>
        <taxon>Pipoidea</taxon>
        <taxon>Pipidae</taxon>
        <taxon>Pipinae</taxon>
        <taxon>Hymenochirus</taxon>
    </lineage>
</organism>
<dbReference type="InterPro" id="IPR053054">
    <property type="entry name" value="DNA_repair-scaffolding"/>
</dbReference>
<dbReference type="InterPro" id="IPR028026">
    <property type="entry name" value="DUF4502"/>
</dbReference>
<dbReference type="Pfam" id="PF14951">
    <property type="entry name" value="DUF4503"/>
    <property type="match status" value="1"/>
</dbReference>
<dbReference type="EMBL" id="JAACNH010000005">
    <property type="protein sequence ID" value="KAG8442081.1"/>
    <property type="molecule type" value="Genomic_DNA"/>
</dbReference>
<gene>
    <name evidence="4" type="ORF">GDO86_011031</name>
</gene>
<dbReference type="OrthoDB" id="1914453at2759"/>
<feature type="domain" description="DUF4502" evidence="2">
    <location>
        <begin position="22"/>
        <end position="324"/>
    </location>
</feature>
<evidence type="ECO:0000259" key="3">
    <source>
        <dbReference type="Pfam" id="PF14951"/>
    </source>
</evidence>
<evidence type="ECO:0000313" key="4">
    <source>
        <dbReference type="EMBL" id="KAG8442081.1"/>
    </source>
</evidence>
<keyword evidence="5" id="KW-1185">Reference proteome</keyword>
<evidence type="ECO:0000313" key="5">
    <source>
        <dbReference type="Proteomes" id="UP000812440"/>
    </source>
</evidence>
<accession>A0A8T2JHJ3</accession>
<name>A0A8T2JHJ3_9PIPI</name>
<evidence type="ECO:0008006" key="6">
    <source>
        <dbReference type="Google" id="ProtNLM"/>
    </source>
</evidence>
<dbReference type="PANTHER" id="PTHR34347">
    <property type="entry name" value="DNA REPAIR-SCAFFOLDING PROTEIN SPIDR"/>
    <property type="match status" value="1"/>
</dbReference>
<proteinExistence type="predicted"/>
<feature type="region of interest" description="Disordered" evidence="1">
    <location>
        <begin position="99"/>
        <end position="134"/>
    </location>
</feature>
<reference evidence="4" key="1">
    <citation type="thesis" date="2020" institute="ProQuest LLC" country="789 East Eisenhower Parkway, Ann Arbor, MI, USA">
        <title>Comparative Genomics and Chromosome Evolution.</title>
        <authorList>
            <person name="Mudd A.B."/>
        </authorList>
    </citation>
    <scope>NUCLEOTIDE SEQUENCE</scope>
    <source>
        <strain evidence="4">Female2</strain>
        <tissue evidence="4">Blood</tissue>
    </source>
</reference>
<feature type="domain" description="DUF4503" evidence="3">
    <location>
        <begin position="464"/>
        <end position="855"/>
    </location>
</feature>
<dbReference type="GO" id="GO:0005654">
    <property type="term" value="C:nucleoplasm"/>
    <property type="evidence" value="ECO:0007669"/>
    <property type="project" value="TreeGrafter"/>
</dbReference>
<dbReference type="Pfam" id="PF14950">
    <property type="entry name" value="DUF4502"/>
    <property type="match status" value="1"/>
</dbReference>
<dbReference type="Proteomes" id="UP000812440">
    <property type="component" value="Chromosome 6"/>
</dbReference>
<feature type="compositionally biased region" description="Low complexity" evidence="1">
    <location>
        <begin position="108"/>
        <end position="125"/>
    </location>
</feature>
<evidence type="ECO:0000256" key="1">
    <source>
        <dbReference type="SAM" id="MobiDB-lite"/>
    </source>
</evidence>
<dbReference type="PANTHER" id="PTHR34347:SF1">
    <property type="entry name" value="DNA REPAIR-SCAFFOLDING PROTEIN"/>
    <property type="match status" value="1"/>
</dbReference>
<dbReference type="GO" id="GO:0000228">
    <property type="term" value="C:nuclear chromosome"/>
    <property type="evidence" value="ECO:0007669"/>
    <property type="project" value="TreeGrafter"/>
</dbReference>
<protein>
    <recommendedName>
        <fullName evidence="6">DNA repair-scaffolding protein</fullName>
    </recommendedName>
</protein>
<sequence length="859" mass="95921">MSRSPEAVQCIGSSFIYDKDYNVTDPAHIVWSSSDSELSDNGTKAFQSVSHGTKEFQSNVSHGKQSTCKRVSLSMERCIADETPQITGGQYDSDIECEEENTKMSDGSAVEISDSESSSSNSTGSQLQKEVESSNVKAMDIAEYSSDDAINESIGPVWQTCLPANHSRNVDSPAGKRASEWLKTAQVLLKTPDKKIDKAFKTPEDSAKKRKRFLRGGLAERLNRLQNRERSAISFWRHQCKSDCKITIGAKSGILLLRVDEIHEECSMKVVSCTKLESDNGEASSSCHSNYANTLIILFTRQTASQLRLRPKDVIHIHPPWQQLNIQDNKASVIVNTHFTQKMIPNRGTSNTPSIPDVFIVRRKSVPLSLMLKVINDQNYHGEETGSSKEKKHSLYPNKNDSLLDVVETRGAAGWTGTCLSVMVQRVYCIPLRDKVGQFQAIGETSFSANKLSSSDFCVCFLVQDAYGIFSELHLQTGKVPDDHLQDYVKRWEGKTCRITGMKILQRVTRGRAPGLFSLIDSLWPPLVPIKVHGQTQHQQVEANLQIPSFCYILSMSCDEIVNDGKNQFESLDSYVPPVFYNLREIFKIVGHSQRCSFWGTVIYVRPEINVSIAPLQEIWMYVTDSTVQEEPVTHDGMRVLSVCISPSCLLDCGIWQTLCKKMLCAIYFKDAVKENGRIICVERTVLSLQKPFLSCFSQVKELTGDVLLSDLDSAIQANELCSVTGLITGVNEETAFSWPVCNICESSKLQRPPTQESHSSTGSYFCSNCLQYVSIPVIRMHLEVSLHCDFIPGCRVKLKLQQETISLILKVCTSEDGCYEVSSVLGKKVGPLNCYVQSITSHPNTCIELEEICLFGRR</sequence>
<evidence type="ECO:0000259" key="2">
    <source>
        <dbReference type="Pfam" id="PF14950"/>
    </source>
</evidence>